<proteinExistence type="predicted"/>
<dbReference type="EMBL" id="KQ093151">
    <property type="protein sequence ID" value="KMS94471.1"/>
    <property type="molecule type" value="Genomic_DNA"/>
</dbReference>
<evidence type="ECO:0000259" key="1">
    <source>
        <dbReference type="Pfam" id="PF12783"/>
    </source>
</evidence>
<gene>
    <name evidence="2" type="ORF">BVRB_021080</name>
</gene>
<feature type="non-terminal residue" evidence="2">
    <location>
        <position position="321"/>
    </location>
</feature>
<evidence type="ECO:0000313" key="3">
    <source>
        <dbReference type="Proteomes" id="UP000035740"/>
    </source>
</evidence>
<dbReference type="Proteomes" id="UP000035740">
    <property type="component" value="Unassembled WGS sequence"/>
</dbReference>
<keyword evidence="3" id="KW-1185">Reference proteome</keyword>
<name>A0A0J8B0G1_BETVV</name>
<organism evidence="2 3">
    <name type="scientific">Beta vulgaris subsp. vulgaris</name>
    <name type="common">Beet</name>
    <dbReference type="NCBI Taxonomy" id="3555"/>
    <lineage>
        <taxon>Eukaryota</taxon>
        <taxon>Viridiplantae</taxon>
        <taxon>Streptophyta</taxon>
        <taxon>Embryophyta</taxon>
        <taxon>Tracheophyta</taxon>
        <taxon>Spermatophyta</taxon>
        <taxon>Magnoliopsida</taxon>
        <taxon>eudicotyledons</taxon>
        <taxon>Gunneridae</taxon>
        <taxon>Pentapetalae</taxon>
        <taxon>Caryophyllales</taxon>
        <taxon>Chenopodiaceae</taxon>
        <taxon>Betoideae</taxon>
        <taxon>Beta</taxon>
    </lineage>
</organism>
<dbReference type="Pfam" id="PF12783">
    <property type="entry name" value="Sec7-like_HUS"/>
    <property type="match status" value="1"/>
</dbReference>
<sequence>MRKIHALNLILRIISHPSTVDIMTPKGPLLILRRFVCASLLESYVTVVPAVFKLVLSWFTELWQSYRHLLKTELGIIMESVVLGLIQSAYCWPEQKIDLIEAISHLFPTPGNLVDLFYNYDNDIQRRNLFGRLINSLCKICDNQVNPAVIKGAKSKQIQQHPVQAAFLQSAYEANASLINLQRTSLSTVVSFLEHLAEFISPPTLYLDEFKASGSRSSSICLPMLESFVPVSPKPFGKQSSFSSLFANLDSSPTSHKRSQSWCETEAEEKQKEMMSRDRRIRSSTWVSRHMQQKKAQLLHTEAITLARSESIKAAVAMLIS</sequence>
<accession>A0A0J8B0G1</accession>
<dbReference type="AlphaFoldDB" id="A0A0J8B0G1"/>
<protein>
    <recommendedName>
        <fullName evidence="1">Mon2/Sec7/BIG1-like HUS domain-containing protein</fullName>
    </recommendedName>
</protein>
<dbReference type="Gramene" id="KMS94471">
    <property type="protein sequence ID" value="KMS94471"/>
    <property type="gene ID" value="BVRB_021080"/>
</dbReference>
<feature type="domain" description="Mon2/Sec7/BIG1-like HUS" evidence="1">
    <location>
        <begin position="3"/>
        <end position="129"/>
    </location>
</feature>
<evidence type="ECO:0000313" key="2">
    <source>
        <dbReference type="EMBL" id="KMS94471.1"/>
    </source>
</evidence>
<dbReference type="OrthoDB" id="18431at2759"/>
<reference evidence="2 3" key="1">
    <citation type="journal article" date="2014" name="Nature">
        <title>The genome of the recently domesticated crop plant sugar beet (Beta vulgaris).</title>
        <authorList>
            <person name="Dohm J.C."/>
            <person name="Minoche A.E."/>
            <person name="Holtgrawe D."/>
            <person name="Capella-Gutierrez S."/>
            <person name="Zakrzewski F."/>
            <person name="Tafer H."/>
            <person name="Rupp O."/>
            <person name="Sorensen T.R."/>
            <person name="Stracke R."/>
            <person name="Reinhardt R."/>
            <person name="Goesmann A."/>
            <person name="Kraft T."/>
            <person name="Schulz B."/>
            <person name="Stadler P.F."/>
            <person name="Schmidt T."/>
            <person name="Gabaldon T."/>
            <person name="Lehrach H."/>
            <person name="Weisshaar B."/>
            <person name="Himmelbauer H."/>
        </authorList>
    </citation>
    <scope>NUCLEOTIDE SEQUENCE [LARGE SCALE GENOMIC DNA]</scope>
    <source>
        <tissue evidence="2">Taproot</tissue>
    </source>
</reference>
<dbReference type="InterPro" id="IPR032691">
    <property type="entry name" value="Mon2/Sec7/BIG1-like_HUS"/>
</dbReference>